<accession>A0ABT5KGC2</accession>
<dbReference type="InterPro" id="IPR003018">
    <property type="entry name" value="GAF"/>
</dbReference>
<evidence type="ECO:0000259" key="1">
    <source>
        <dbReference type="SMART" id="SM00065"/>
    </source>
</evidence>
<dbReference type="PANTHER" id="PTHR43102:SF2">
    <property type="entry name" value="GAF DOMAIN-CONTAINING PROTEIN"/>
    <property type="match status" value="1"/>
</dbReference>
<evidence type="ECO:0000313" key="2">
    <source>
        <dbReference type="EMBL" id="MDC8772977.1"/>
    </source>
</evidence>
<organism evidence="2 3">
    <name type="scientific">Roseateles albus</name>
    <dbReference type="NCBI Taxonomy" id="2987525"/>
    <lineage>
        <taxon>Bacteria</taxon>
        <taxon>Pseudomonadati</taxon>
        <taxon>Pseudomonadota</taxon>
        <taxon>Betaproteobacteria</taxon>
        <taxon>Burkholderiales</taxon>
        <taxon>Sphaerotilaceae</taxon>
        <taxon>Roseateles</taxon>
    </lineage>
</organism>
<evidence type="ECO:0000313" key="3">
    <source>
        <dbReference type="Proteomes" id="UP001221189"/>
    </source>
</evidence>
<dbReference type="SUPFAM" id="SSF55781">
    <property type="entry name" value="GAF domain-like"/>
    <property type="match status" value="1"/>
</dbReference>
<comment type="caution">
    <text evidence="2">The sequence shown here is derived from an EMBL/GenBank/DDBJ whole genome shotgun (WGS) entry which is preliminary data.</text>
</comment>
<name>A0ABT5KGC2_9BURK</name>
<dbReference type="Pfam" id="PF01590">
    <property type="entry name" value="GAF"/>
    <property type="match status" value="1"/>
</dbReference>
<reference evidence="2 3" key="1">
    <citation type="submission" date="2022-10" db="EMBL/GenBank/DDBJ databases">
        <title>Paucibacter sp. hw1 Genome sequencing.</title>
        <authorList>
            <person name="Park S."/>
        </authorList>
    </citation>
    <scope>NUCLEOTIDE SEQUENCE [LARGE SCALE GENOMIC DNA]</scope>
    <source>
        <strain evidence="3">hw1</strain>
    </source>
</reference>
<sequence length="172" mass="19226">MTEKPPTERRLSMQSAPLPEDELDRLEVLRRGGWLDQAPKASFDRVTASVAQLLGAPMALVSLVDEHRQWFLARFGITATETPRDISFCGHVVAQGHVLRVVDTWVDPRFGGNPLVTGEPHIRAYLGAPIFGEQGQPLGTLCVLDRRVREFSREEQKILERCARAIEALMKG</sequence>
<dbReference type="SMART" id="SM00065">
    <property type="entry name" value="GAF"/>
    <property type="match status" value="1"/>
</dbReference>
<keyword evidence="3" id="KW-1185">Reference proteome</keyword>
<feature type="domain" description="GAF" evidence="1">
    <location>
        <begin position="38"/>
        <end position="170"/>
    </location>
</feature>
<dbReference type="Proteomes" id="UP001221189">
    <property type="component" value="Unassembled WGS sequence"/>
</dbReference>
<dbReference type="Gene3D" id="3.30.450.40">
    <property type="match status" value="1"/>
</dbReference>
<dbReference type="PANTHER" id="PTHR43102">
    <property type="entry name" value="SLR1143 PROTEIN"/>
    <property type="match status" value="1"/>
</dbReference>
<proteinExistence type="predicted"/>
<dbReference type="InterPro" id="IPR029016">
    <property type="entry name" value="GAF-like_dom_sf"/>
</dbReference>
<dbReference type="RefSeq" id="WP_273601151.1">
    <property type="nucleotide sequence ID" value="NZ_JAQQXT010000009.1"/>
</dbReference>
<dbReference type="EMBL" id="JAQQXT010000009">
    <property type="protein sequence ID" value="MDC8772977.1"/>
    <property type="molecule type" value="Genomic_DNA"/>
</dbReference>
<gene>
    <name evidence="2" type="ORF">PRZ03_15430</name>
</gene>
<protein>
    <submittedName>
        <fullName evidence="2">GAF domain-containing protein</fullName>
    </submittedName>
</protein>